<sequence>MQIKAYIAIFLTVIFFGKFLMLDAKVLNSILDAEGIALVNPFCKKKSQKSIDDKTFTQDSSVLVISSDAVCNPAFNLAKIAWFETEIKTNFQDYNYLNPAVISTYFSKNYPPPKELAA</sequence>
<dbReference type="EMBL" id="FOOH01000002">
    <property type="protein sequence ID" value="SFF62300.1"/>
    <property type="molecule type" value="Genomic_DNA"/>
</dbReference>
<keyword evidence="1" id="KW-0812">Transmembrane</keyword>
<organism evidence="2 3">
    <name type="scientific">Salegentibacter agarivorans</name>
    <dbReference type="NCBI Taxonomy" id="345907"/>
    <lineage>
        <taxon>Bacteria</taxon>
        <taxon>Pseudomonadati</taxon>
        <taxon>Bacteroidota</taxon>
        <taxon>Flavobacteriia</taxon>
        <taxon>Flavobacteriales</taxon>
        <taxon>Flavobacteriaceae</taxon>
        <taxon>Salegentibacter</taxon>
    </lineage>
</organism>
<dbReference type="Proteomes" id="UP000199116">
    <property type="component" value="Unassembled WGS sequence"/>
</dbReference>
<keyword evidence="1" id="KW-1133">Transmembrane helix</keyword>
<proteinExistence type="predicted"/>
<protein>
    <submittedName>
        <fullName evidence="2">Uncharacterized protein</fullName>
    </submittedName>
</protein>
<keyword evidence="1" id="KW-0472">Membrane</keyword>
<gene>
    <name evidence="2" type="ORF">SAMN04488033_10240</name>
</gene>
<evidence type="ECO:0000256" key="1">
    <source>
        <dbReference type="SAM" id="Phobius"/>
    </source>
</evidence>
<name>A0A1I2K7X4_9FLAO</name>
<feature type="transmembrane region" description="Helical" evidence="1">
    <location>
        <begin position="6"/>
        <end position="22"/>
    </location>
</feature>
<accession>A0A1I2K7X4</accession>
<dbReference type="AlphaFoldDB" id="A0A1I2K7X4"/>
<keyword evidence="3" id="KW-1185">Reference proteome</keyword>
<dbReference type="RefSeq" id="WP_075326713.1">
    <property type="nucleotide sequence ID" value="NZ_FOOH01000002.1"/>
</dbReference>
<evidence type="ECO:0000313" key="2">
    <source>
        <dbReference type="EMBL" id="SFF62300.1"/>
    </source>
</evidence>
<evidence type="ECO:0000313" key="3">
    <source>
        <dbReference type="Proteomes" id="UP000199116"/>
    </source>
</evidence>
<reference evidence="3" key="1">
    <citation type="submission" date="2016-10" db="EMBL/GenBank/DDBJ databases">
        <authorList>
            <person name="Varghese N."/>
            <person name="Submissions S."/>
        </authorList>
    </citation>
    <scope>NUCLEOTIDE SEQUENCE [LARGE SCALE GENOMIC DNA]</scope>
    <source>
        <strain evidence="3">DSM 23515</strain>
    </source>
</reference>